<dbReference type="EMBL" id="PZQS01000001">
    <property type="protein sequence ID" value="PVD37835.1"/>
    <property type="molecule type" value="Genomic_DNA"/>
</dbReference>
<dbReference type="Pfam" id="PF04801">
    <property type="entry name" value="RPC5"/>
    <property type="match status" value="1"/>
</dbReference>
<feature type="region of interest" description="Disordered" evidence="1">
    <location>
        <begin position="440"/>
        <end position="508"/>
    </location>
</feature>
<reference evidence="3 4" key="1">
    <citation type="submission" date="2018-04" db="EMBL/GenBank/DDBJ databases">
        <title>The genome of golden apple snail Pomacea canaliculata provides insight into stress tolerance and invasive adaptation.</title>
        <authorList>
            <person name="Liu C."/>
            <person name="Liu B."/>
            <person name="Ren Y."/>
            <person name="Zhang Y."/>
            <person name="Wang H."/>
            <person name="Li S."/>
            <person name="Jiang F."/>
            <person name="Yin L."/>
            <person name="Zhang G."/>
            <person name="Qian W."/>
            <person name="Fan W."/>
        </authorList>
    </citation>
    <scope>NUCLEOTIDE SEQUENCE [LARGE SCALE GENOMIC DNA]</scope>
    <source>
        <strain evidence="3">SZHN2017</strain>
        <tissue evidence="3">Muscle</tissue>
    </source>
</reference>
<dbReference type="OrthoDB" id="340681at2759"/>
<evidence type="ECO:0000259" key="2">
    <source>
        <dbReference type="Pfam" id="PF19725"/>
    </source>
</evidence>
<keyword evidence="4" id="KW-1185">Reference proteome</keyword>
<gene>
    <name evidence="3" type="ORF">C0Q70_00437</name>
</gene>
<comment type="caution">
    <text evidence="3">The sequence shown here is derived from an EMBL/GenBank/DDBJ whole genome shotgun (WGS) entry which is preliminary data.</text>
</comment>
<feature type="domain" description="DNA-directed RNA polymerase III subunit RPC5 C-terminal" evidence="2">
    <location>
        <begin position="540"/>
        <end position="712"/>
    </location>
</feature>
<evidence type="ECO:0000313" key="3">
    <source>
        <dbReference type="EMBL" id="PVD37835.1"/>
    </source>
</evidence>
<feature type="region of interest" description="Disordered" evidence="1">
    <location>
        <begin position="153"/>
        <end position="176"/>
    </location>
</feature>
<feature type="compositionally biased region" description="Basic residues" evidence="1">
    <location>
        <begin position="461"/>
        <end position="477"/>
    </location>
</feature>
<dbReference type="AlphaFoldDB" id="A0A2T7PWM1"/>
<dbReference type="PANTHER" id="PTHR12069:SF0">
    <property type="entry name" value="DNA-DIRECTED RNA POLYMERASE III SUBUNIT RPC5"/>
    <property type="match status" value="1"/>
</dbReference>
<protein>
    <recommendedName>
        <fullName evidence="2">DNA-directed RNA polymerase III subunit RPC5 C-terminal domain-containing protein</fullName>
    </recommendedName>
</protein>
<dbReference type="InterPro" id="IPR006886">
    <property type="entry name" value="RNA_pol_III_Rpc5"/>
</dbReference>
<evidence type="ECO:0000313" key="4">
    <source>
        <dbReference type="Proteomes" id="UP000245119"/>
    </source>
</evidence>
<accession>A0A2T7PWM1</accession>
<dbReference type="InterPro" id="IPR045576">
    <property type="entry name" value="RPC5_C"/>
</dbReference>
<name>A0A2T7PWM1_POMCA</name>
<dbReference type="Proteomes" id="UP000245119">
    <property type="component" value="Linkage Group LG1"/>
</dbReference>
<dbReference type="PANTHER" id="PTHR12069">
    <property type="entry name" value="DNA-DIRECTED RNA POLYMERASES III 80 KDA POLYPEPTIDE RNA POLYMERASE III SUBUNIT 5"/>
    <property type="match status" value="1"/>
</dbReference>
<dbReference type="GO" id="GO:0042797">
    <property type="term" value="P:tRNA transcription by RNA polymerase III"/>
    <property type="evidence" value="ECO:0007669"/>
    <property type="project" value="TreeGrafter"/>
</dbReference>
<sequence>MADDDVNDPVEHEIDVYLSKSLATNLYILQYPLRPAYMSYEHVDCISAKVKHQQKRVELELSLSTSSPNYSSSKGEQIAVNVDGGRRQGDEQPYYPSGMMDRQILRSAPCATNTQRYAVGVLKNDELHLTPVHAVVQMRPSFDYLDKADSRHMKSDAGNRVGDPGDSSQDETEEEAKPVMVKFAQHESEEAKARRMASYEYVQKQLDDEPWCKVDFHNLHDDRVEPELHLLYSFTSDEKIQQFHSLPAEYLSLLVPPVVDDKSNKPAMPDNVLSFTQLRSLPLQDQIRALMTSVKVMRFSQLMELLPKDTDSEAALRVLQQVAVMVQGCWVVKSEIFYPKDSCSQNSGISFEHLRNGRDFIMWKFTHNKYVVRKEISGLPSEDVKDILEQMSRLRTSHGWEFQYDYDREFVERHPDVTRRQRELWDLRFQQLQKVFKVPPDASKRAKDAEMVLMNQNAEKPRRRRALSKSSSRKRTLSGRSMSDLSDMETDTSTQEKRDNYDVASFSREGNYSKSETMELYYDSMQNNAQANGPLLNNGHQCGGVNSHGDGKEQDIDNIVQGRDNALLQKELEGFALEVLMQKQVLSLKETKRLFFLHLSQRPPGHILASGVSDKMLEMAFVAVGGAKLNNKWPPNVQEDVLFALVNTGERTDKVRQLLLSMFESAHRIKSTGFIARLKEQYGQEFSEAQAKKMLKDLCEWHGSMWYLKGTATNS</sequence>
<dbReference type="OMA" id="NEMDWAK"/>
<evidence type="ECO:0000256" key="1">
    <source>
        <dbReference type="SAM" id="MobiDB-lite"/>
    </source>
</evidence>
<dbReference type="STRING" id="400727.A0A2T7PWM1"/>
<organism evidence="3 4">
    <name type="scientific">Pomacea canaliculata</name>
    <name type="common">Golden apple snail</name>
    <dbReference type="NCBI Taxonomy" id="400727"/>
    <lineage>
        <taxon>Eukaryota</taxon>
        <taxon>Metazoa</taxon>
        <taxon>Spiralia</taxon>
        <taxon>Lophotrochozoa</taxon>
        <taxon>Mollusca</taxon>
        <taxon>Gastropoda</taxon>
        <taxon>Caenogastropoda</taxon>
        <taxon>Architaenioglossa</taxon>
        <taxon>Ampullarioidea</taxon>
        <taxon>Ampullariidae</taxon>
        <taxon>Pomacea</taxon>
    </lineage>
</organism>
<dbReference type="GO" id="GO:0005666">
    <property type="term" value="C:RNA polymerase III complex"/>
    <property type="evidence" value="ECO:0007669"/>
    <property type="project" value="TreeGrafter"/>
</dbReference>
<proteinExistence type="predicted"/>
<dbReference type="Pfam" id="PF19725">
    <property type="entry name" value="RPC5_C"/>
    <property type="match status" value="1"/>
</dbReference>